<organism evidence="3 4">
    <name type="scientific">Escherichia coli O44:H18 (strain 042 / EAEC)</name>
    <dbReference type="NCBI Taxonomy" id="216592"/>
    <lineage>
        <taxon>Bacteria</taxon>
        <taxon>Pseudomonadati</taxon>
        <taxon>Pseudomonadota</taxon>
        <taxon>Gammaproteobacteria</taxon>
        <taxon>Enterobacterales</taxon>
        <taxon>Enterobacteriaceae</taxon>
        <taxon>Escherichia</taxon>
    </lineage>
</organism>
<evidence type="ECO:0000256" key="1">
    <source>
        <dbReference type="ARBA" id="ARBA00009964"/>
    </source>
</evidence>
<sequence>MTKNTRFSPEVRHRVIRIVLESQGEYDSWAIICSIAPKIGCTPETLRVWGRQHERDTGGGDGGLTTAERQRLKELERENRELRRSNDILRQAS</sequence>
<accession>D3GV10</accession>
<evidence type="ECO:0000256" key="2">
    <source>
        <dbReference type="SAM" id="Coils"/>
    </source>
</evidence>
<proteinExistence type="inferred from homology"/>
<dbReference type="GO" id="GO:0004803">
    <property type="term" value="F:transposase activity"/>
    <property type="evidence" value="ECO:0007669"/>
    <property type="project" value="InterPro"/>
</dbReference>
<dbReference type="InterPro" id="IPR009057">
    <property type="entry name" value="Homeodomain-like_sf"/>
</dbReference>
<comment type="similarity">
    <text evidence="1">Belongs to the transposase 8 family.</text>
</comment>
<dbReference type="GO" id="GO:0006313">
    <property type="term" value="P:DNA transposition"/>
    <property type="evidence" value="ECO:0007669"/>
    <property type="project" value="InterPro"/>
</dbReference>
<name>D3GV10_ECO44</name>
<dbReference type="Gene3D" id="1.10.10.10">
    <property type="entry name" value="Winged helix-like DNA-binding domain superfamily/Winged helix DNA-binding domain"/>
    <property type="match status" value="1"/>
</dbReference>
<evidence type="ECO:0000313" key="3">
    <source>
        <dbReference type="EMBL" id="CBG37405.1"/>
    </source>
</evidence>
<keyword evidence="2" id="KW-0175">Coiled coil</keyword>
<gene>
    <name evidence="3" type="ordered locus">EC042_4581A</name>
</gene>
<dbReference type="GO" id="GO:0003677">
    <property type="term" value="F:DNA binding"/>
    <property type="evidence" value="ECO:0007669"/>
    <property type="project" value="InterPro"/>
</dbReference>
<dbReference type="KEGG" id="elo:EC042_4581A"/>
<dbReference type="InterPro" id="IPR002514">
    <property type="entry name" value="Transposase_8"/>
</dbReference>
<feature type="non-terminal residue" evidence="3">
    <location>
        <position position="93"/>
    </location>
</feature>
<dbReference type="EMBL" id="FN554766">
    <property type="protein sequence ID" value="CBG37405.1"/>
    <property type="molecule type" value="Genomic_DNA"/>
</dbReference>
<dbReference type="InterPro" id="IPR036388">
    <property type="entry name" value="WH-like_DNA-bd_sf"/>
</dbReference>
<feature type="coiled-coil region" evidence="2">
    <location>
        <begin position="65"/>
        <end position="92"/>
    </location>
</feature>
<dbReference type="AlphaFoldDB" id="D3GV10"/>
<dbReference type="Proteomes" id="UP000001407">
    <property type="component" value="Chromosome"/>
</dbReference>
<evidence type="ECO:0000313" key="4">
    <source>
        <dbReference type="Proteomes" id="UP000001407"/>
    </source>
</evidence>
<dbReference type="Pfam" id="PF01527">
    <property type="entry name" value="HTH_Tnp_1"/>
    <property type="match status" value="1"/>
</dbReference>
<protein>
    <submittedName>
        <fullName evidence="3">Transposase (Partial)</fullName>
    </submittedName>
</protein>
<reference evidence="3 4" key="1">
    <citation type="journal article" date="2010" name="PLoS ONE">
        <title>Complete genome sequence and comparative metabolic profiling of the prototypical enteroaggregative Escherichia coli strain 042.</title>
        <authorList>
            <person name="Chaudhuri R.R."/>
            <person name="Sebaihia M."/>
            <person name="Hobman J.L."/>
            <person name="Webber M.A."/>
            <person name="Leyton D.L."/>
            <person name="Goldberg M.D."/>
            <person name="Cunningham A.F."/>
            <person name="Scott-Tucker A."/>
            <person name="Ferguson P.R."/>
            <person name="Thomas C.M."/>
            <person name="Frankel G."/>
            <person name="Tang C.M."/>
            <person name="Dudley E.G."/>
            <person name="Roberts I.S."/>
            <person name="Rasko D.A."/>
            <person name="Pallen M.J."/>
            <person name="Parkhill J."/>
            <person name="Nataro J.P."/>
            <person name="Thomson N.R."/>
            <person name="Henderson I.R."/>
        </authorList>
    </citation>
    <scope>NUCLEOTIDE SEQUENCE [LARGE SCALE GENOMIC DNA]</scope>
    <source>
        <strain evidence="4">042 / EAEC</strain>
    </source>
</reference>
<dbReference type="SUPFAM" id="SSF46689">
    <property type="entry name" value="Homeodomain-like"/>
    <property type="match status" value="1"/>
</dbReference>
<dbReference type="HOGENOM" id="CLU_220807_0_0_6"/>